<protein>
    <submittedName>
        <fullName evidence="2">Uncharacterized protein</fullName>
    </submittedName>
</protein>
<dbReference type="AlphaFoldDB" id="A0A5B7I7E9"/>
<feature type="region of interest" description="Disordered" evidence="1">
    <location>
        <begin position="66"/>
        <end position="92"/>
    </location>
</feature>
<dbReference type="Proteomes" id="UP000324222">
    <property type="component" value="Unassembled WGS sequence"/>
</dbReference>
<sequence>MRVAVVFHKPTAASCYHCQSECLAKAYPMPQHVYYYITATLNQQNRNLPSVNLLSHERGTTAKFNKKCDNKKRPTEVPVPKKYKGKGTPWLV</sequence>
<gene>
    <name evidence="2" type="ORF">E2C01_072325</name>
</gene>
<evidence type="ECO:0000256" key="1">
    <source>
        <dbReference type="SAM" id="MobiDB-lite"/>
    </source>
</evidence>
<dbReference type="EMBL" id="VSRR010046931">
    <property type="protein sequence ID" value="MPC77856.1"/>
    <property type="molecule type" value="Genomic_DNA"/>
</dbReference>
<keyword evidence="3" id="KW-1185">Reference proteome</keyword>
<evidence type="ECO:0000313" key="3">
    <source>
        <dbReference type="Proteomes" id="UP000324222"/>
    </source>
</evidence>
<reference evidence="2 3" key="1">
    <citation type="submission" date="2019-05" db="EMBL/GenBank/DDBJ databases">
        <title>Another draft genome of Portunus trituberculatus and its Hox gene families provides insights of decapod evolution.</title>
        <authorList>
            <person name="Jeong J.-H."/>
            <person name="Song I."/>
            <person name="Kim S."/>
            <person name="Choi T."/>
            <person name="Kim D."/>
            <person name="Ryu S."/>
            <person name="Kim W."/>
        </authorList>
    </citation>
    <scope>NUCLEOTIDE SEQUENCE [LARGE SCALE GENOMIC DNA]</scope>
    <source>
        <tissue evidence="2">Muscle</tissue>
    </source>
</reference>
<accession>A0A5B7I7E9</accession>
<name>A0A5B7I7E9_PORTR</name>
<comment type="caution">
    <text evidence="2">The sequence shown here is derived from an EMBL/GenBank/DDBJ whole genome shotgun (WGS) entry which is preliminary data.</text>
</comment>
<organism evidence="2 3">
    <name type="scientific">Portunus trituberculatus</name>
    <name type="common">Swimming crab</name>
    <name type="synonym">Neptunus trituberculatus</name>
    <dbReference type="NCBI Taxonomy" id="210409"/>
    <lineage>
        <taxon>Eukaryota</taxon>
        <taxon>Metazoa</taxon>
        <taxon>Ecdysozoa</taxon>
        <taxon>Arthropoda</taxon>
        <taxon>Crustacea</taxon>
        <taxon>Multicrustacea</taxon>
        <taxon>Malacostraca</taxon>
        <taxon>Eumalacostraca</taxon>
        <taxon>Eucarida</taxon>
        <taxon>Decapoda</taxon>
        <taxon>Pleocyemata</taxon>
        <taxon>Brachyura</taxon>
        <taxon>Eubrachyura</taxon>
        <taxon>Portunoidea</taxon>
        <taxon>Portunidae</taxon>
        <taxon>Portuninae</taxon>
        <taxon>Portunus</taxon>
    </lineage>
</organism>
<evidence type="ECO:0000313" key="2">
    <source>
        <dbReference type="EMBL" id="MPC77856.1"/>
    </source>
</evidence>
<proteinExistence type="predicted"/>
<feature type="compositionally biased region" description="Basic and acidic residues" evidence="1">
    <location>
        <begin position="66"/>
        <end position="75"/>
    </location>
</feature>